<sequence length="79" mass="9051">MLKKKLNKTHYKKMANKLNKKDIIVISICVLINIFMIASTGYIYITQRLSFTFFVSIIGTTGWSIVNKILFAFVSGDEQ</sequence>
<proteinExistence type="predicted"/>
<keyword evidence="1" id="KW-0812">Transmembrane</keyword>
<feature type="transmembrane region" description="Helical" evidence="1">
    <location>
        <begin position="21"/>
        <end position="45"/>
    </location>
</feature>
<keyword evidence="1" id="KW-0472">Membrane</keyword>
<organism evidence="2">
    <name type="scientific">marine sediment metagenome</name>
    <dbReference type="NCBI Taxonomy" id="412755"/>
    <lineage>
        <taxon>unclassified sequences</taxon>
        <taxon>metagenomes</taxon>
        <taxon>ecological metagenomes</taxon>
    </lineage>
</organism>
<evidence type="ECO:0000313" key="2">
    <source>
        <dbReference type="EMBL" id="GAF69590.1"/>
    </source>
</evidence>
<gene>
    <name evidence="2" type="ORF">S01H1_04932</name>
</gene>
<name>X0T0M4_9ZZZZ</name>
<feature type="transmembrane region" description="Helical" evidence="1">
    <location>
        <begin position="51"/>
        <end position="74"/>
    </location>
</feature>
<dbReference type="AlphaFoldDB" id="X0T0M4"/>
<comment type="caution">
    <text evidence="2">The sequence shown here is derived from an EMBL/GenBank/DDBJ whole genome shotgun (WGS) entry which is preliminary data.</text>
</comment>
<reference evidence="2" key="1">
    <citation type="journal article" date="2014" name="Front. Microbiol.">
        <title>High frequency of phylogenetically diverse reductive dehalogenase-homologous genes in deep subseafloor sedimentary metagenomes.</title>
        <authorList>
            <person name="Kawai M."/>
            <person name="Futagami T."/>
            <person name="Toyoda A."/>
            <person name="Takaki Y."/>
            <person name="Nishi S."/>
            <person name="Hori S."/>
            <person name="Arai W."/>
            <person name="Tsubouchi T."/>
            <person name="Morono Y."/>
            <person name="Uchiyama I."/>
            <person name="Ito T."/>
            <person name="Fujiyama A."/>
            <person name="Inagaki F."/>
            <person name="Takami H."/>
        </authorList>
    </citation>
    <scope>NUCLEOTIDE SEQUENCE</scope>
    <source>
        <strain evidence="2">Expedition CK06-06</strain>
    </source>
</reference>
<keyword evidence="1" id="KW-1133">Transmembrane helix</keyword>
<evidence type="ECO:0000256" key="1">
    <source>
        <dbReference type="SAM" id="Phobius"/>
    </source>
</evidence>
<dbReference type="EMBL" id="BARS01002578">
    <property type="protein sequence ID" value="GAF69590.1"/>
    <property type="molecule type" value="Genomic_DNA"/>
</dbReference>
<protein>
    <submittedName>
        <fullName evidence="2">Uncharacterized protein</fullName>
    </submittedName>
</protein>
<accession>X0T0M4</accession>